<feature type="region of interest" description="Disordered" evidence="1">
    <location>
        <begin position="127"/>
        <end position="154"/>
    </location>
</feature>
<dbReference type="Proteomes" id="UP000611640">
    <property type="component" value="Chromosome"/>
</dbReference>
<accession>A0A7R7I0W7</accession>
<keyword evidence="3" id="KW-1185">Reference proteome</keyword>
<protein>
    <recommendedName>
        <fullName evidence="4">HEAT repeat domain-containing protein</fullName>
    </recommendedName>
</protein>
<sequence length="154" mass="17477">MDIEELLPHTRTPRDYLDLVADPRLDRDALRVLARSPYSFVRRAVAQDPRTDAVALTELLVGEFDTWEHNCLLRLVAQHPRADRAVLLTVLTDTADLLNQPDARPYAAAIALAGRPELEPHEVRLVQRQPGASRRMRRGVERALARRPRPRPTG</sequence>
<gene>
    <name evidence="2" type="ORF">Athai_65390</name>
</gene>
<evidence type="ECO:0008006" key="4">
    <source>
        <dbReference type="Google" id="ProtNLM"/>
    </source>
</evidence>
<name>A0A7R7I0W7_9ACTN</name>
<dbReference type="AlphaFoldDB" id="A0A7R7I0W7"/>
<evidence type="ECO:0000313" key="3">
    <source>
        <dbReference type="Proteomes" id="UP000611640"/>
    </source>
</evidence>
<reference evidence="2 3" key="1">
    <citation type="submission" date="2020-08" db="EMBL/GenBank/DDBJ databases">
        <title>Whole genome shotgun sequence of Actinocatenispora thailandica NBRC 105041.</title>
        <authorList>
            <person name="Komaki H."/>
            <person name="Tamura T."/>
        </authorList>
    </citation>
    <scope>NUCLEOTIDE SEQUENCE [LARGE SCALE GENOMIC DNA]</scope>
    <source>
        <strain evidence="2 3">NBRC 105041</strain>
    </source>
</reference>
<dbReference type="EMBL" id="AP023355">
    <property type="protein sequence ID" value="BCJ39036.1"/>
    <property type="molecule type" value="Genomic_DNA"/>
</dbReference>
<feature type="compositionally biased region" description="Basic residues" evidence="1">
    <location>
        <begin position="145"/>
        <end position="154"/>
    </location>
</feature>
<dbReference type="KEGG" id="atl:Athai_65390"/>
<evidence type="ECO:0000256" key="1">
    <source>
        <dbReference type="SAM" id="MobiDB-lite"/>
    </source>
</evidence>
<organism evidence="2 3">
    <name type="scientific">Actinocatenispora thailandica</name>
    <dbReference type="NCBI Taxonomy" id="227318"/>
    <lineage>
        <taxon>Bacteria</taxon>
        <taxon>Bacillati</taxon>
        <taxon>Actinomycetota</taxon>
        <taxon>Actinomycetes</taxon>
        <taxon>Micromonosporales</taxon>
        <taxon>Micromonosporaceae</taxon>
        <taxon>Actinocatenispora</taxon>
    </lineage>
</organism>
<dbReference type="RefSeq" id="WP_203964968.1">
    <property type="nucleotide sequence ID" value="NZ_AP023355.1"/>
</dbReference>
<proteinExistence type="predicted"/>
<evidence type="ECO:0000313" key="2">
    <source>
        <dbReference type="EMBL" id="BCJ39036.1"/>
    </source>
</evidence>